<evidence type="ECO:0000313" key="4">
    <source>
        <dbReference type="Proteomes" id="UP001140453"/>
    </source>
</evidence>
<evidence type="ECO:0000256" key="1">
    <source>
        <dbReference type="ARBA" id="ARBA00010568"/>
    </source>
</evidence>
<dbReference type="PANTHER" id="PTHR31977:SF1">
    <property type="entry name" value="UPF0696 PROTEIN C11ORF68"/>
    <property type="match status" value="1"/>
</dbReference>
<evidence type="ECO:0000256" key="2">
    <source>
        <dbReference type="SAM" id="MobiDB-lite"/>
    </source>
</evidence>
<dbReference type="Pfam" id="PF08939">
    <property type="entry name" value="Bles03"/>
    <property type="match status" value="1"/>
</dbReference>
<feature type="compositionally biased region" description="Acidic residues" evidence="2">
    <location>
        <begin position="1"/>
        <end position="15"/>
    </location>
</feature>
<evidence type="ECO:0000313" key="3">
    <source>
        <dbReference type="EMBL" id="KAJ4388162.1"/>
    </source>
</evidence>
<evidence type="ECO:0008006" key="5">
    <source>
        <dbReference type="Google" id="ProtNLM"/>
    </source>
</evidence>
<dbReference type="OrthoDB" id="10067381at2759"/>
<protein>
    <recommendedName>
        <fullName evidence="5">DUF1917-domain-containing protein</fullName>
    </recommendedName>
</protein>
<comment type="caution">
    <text evidence="3">The sequence shown here is derived from an EMBL/GenBank/DDBJ whole genome shotgun (WGS) entry which is preliminary data.</text>
</comment>
<dbReference type="InterPro" id="IPR023398">
    <property type="entry name" value="TIF_eIF4e-like"/>
</dbReference>
<sequence>MDSDSDFYGDEEEIRELESRVAQFDPSTFWQDRETLTMAAPYIKSESSSTSPAPATQLHNPYEGQYCCAKQLNETIEGFLSRLPPATTNVDSDIPWIYVANPYIPRQDRGGEEAPVEFGADLGKFIEGGEKRLEMCSDFVRVLEARPAIGRGGGRGGGGRGGPTKAMMSREIAKEKAECVDDILMLAKVLKVATGKWMLFIEPAYVNDVWATVARATVKNELGIAAKVAPREERGSKKERLICIYTYDFSDKDDVGRVLARMKQLDLVRTGPGRRPIYYKAEFQDAYTHLGIAGGNPWGLKASLYSSNDIFAHIGEKFGKTPLKREKEEEEDIRRPEKKIKKEEDSDAWTF</sequence>
<feature type="region of interest" description="Disordered" evidence="2">
    <location>
        <begin position="322"/>
        <end position="351"/>
    </location>
</feature>
<dbReference type="Proteomes" id="UP001140453">
    <property type="component" value="Unassembled WGS sequence"/>
</dbReference>
<dbReference type="Gene3D" id="3.30.760.10">
    <property type="entry name" value="RNA Cap, Translation Initiation Factor Eif4e"/>
    <property type="match status" value="1"/>
</dbReference>
<reference evidence="3" key="1">
    <citation type="submission" date="2022-10" db="EMBL/GenBank/DDBJ databases">
        <title>Tapping the CABI collections for fungal endophytes: first genome assemblies for Collariella, Neodidymelliopsis, Ascochyta clinopodiicola, Didymella pomorum, Didymosphaeria variabile, Neocosmospora piperis and Neocucurbitaria cava.</title>
        <authorList>
            <person name="Hill R."/>
        </authorList>
    </citation>
    <scope>NUCLEOTIDE SEQUENCE</scope>
    <source>
        <strain evidence="3">IMI 355082</strain>
    </source>
</reference>
<feature type="compositionally biased region" description="Basic and acidic residues" evidence="2">
    <location>
        <begin position="322"/>
        <end position="344"/>
    </location>
</feature>
<proteinExistence type="inferred from homology"/>
<gene>
    <name evidence="3" type="ORF">N0V93_008769</name>
</gene>
<keyword evidence="4" id="KW-1185">Reference proteome</keyword>
<name>A0A9W8YML7_9PEZI</name>
<dbReference type="PANTHER" id="PTHR31977">
    <property type="entry name" value="UPF0696 PROTEIN C11ORF68"/>
    <property type="match status" value="1"/>
</dbReference>
<organism evidence="3 4">
    <name type="scientific">Gnomoniopsis smithogilvyi</name>
    <dbReference type="NCBI Taxonomy" id="1191159"/>
    <lineage>
        <taxon>Eukaryota</taxon>
        <taxon>Fungi</taxon>
        <taxon>Dikarya</taxon>
        <taxon>Ascomycota</taxon>
        <taxon>Pezizomycotina</taxon>
        <taxon>Sordariomycetes</taxon>
        <taxon>Sordariomycetidae</taxon>
        <taxon>Diaporthales</taxon>
        <taxon>Gnomoniaceae</taxon>
        <taxon>Gnomoniopsis</taxon>
    </lineage>
</organism>
<dbReference type="InterPro" id="IPR015034">
    <property type="entry name" value="Bles03"/>
</dbReference>
<accession>A0A9W8YML7</accession>
<dbReference type="AlphaFoldDB" id="A0A9W8YML7"/>
<comment type="similarity">
    <text evidence="1">Belongs to the UPF0696 family.</text>
</comment>
<feature type="region of interest" description="Disordered" evidence="2">
    <location>
        <begin position="1"/>
        <end position="21"/>
    </location>
</feature>
<dbReference type="EMBL" id="JAPEVB010000005">
    <property type="protein sequence ID" value="KAJ4388162.1"/>
    <property type="molecule type" value="Genomic_DNA"/>
</dbReference>
<dbReference type="SUPFAM" id="SSF55418">
    <property type="entry name" value="eIF4e-like"/>
    <property type="match status" value="1"/>
</dbReference>